<dbReference type="GO" id="GO:0004553">
    <property type="term" value="F:hydrolase activity, hydrolyzing O-glycosyl compounds"/>
    <property type="evidence" value="ECO:0007669"/>
    <property type="project" value="InterPro"/>
</dbReference>
<proteinExistence type="predicted"/>
<dbReference type="Proteomes" id="UP000289485">
    <property type="component" value="Unassembled WGS sequence"/>
</dbReference>
<comment type="caution">
    <text evidence="2">The sequence shown here is derived from an EMBL/GenBank/DDBJ whole genome shotgun (WGS) entry which is preliminary data.</text>
</comment>
<dbReference type="EMBL" id="QEWJ01000062">
    <property type="protein sequence ID" value="RXX19643.1"/>
    <property type="molecule type" value="Genomic_DNA"/>
</dbReference>
<feature type="chain" id="PRO_5039269268" evidence="1">
    <location>
        <begin position="23"/>
        <end position="129"/>
    </location>
</feature>
<evidence type="ECO:0000313" key="3">
    <source>
        <dbReference type="Proteomes" id="UP000289485"/>
    </source>
</evidence>
<evidence type="ECO:0000256" key="1">
    <source>
        <dbReference type="SAM" id="SignalP"/>
    </source>
</evidence>
<gene>
    <name evidence="2" type="ORF">DF216_10450</name>
</gene>
<protein>
    <submittedName>
        <fullName evidence="2">Uncharacterized protein</fullName>
    </submittedName>
</protein>
<feature type="signal peptide" evidence="1">
    <location>
        <begin position="1"/>
        <end position="22"/>
    </location>
</feature>
<dbReference type="AlphaFoldDB" id="A0A4V1QBC2"/>
<accession>A0A4V1QBC2</accession>
<keyword evidence="1" id="KW-0732">Signal</keyword>
<dbReference type="InterPro" id="IPR043534">
    <property type="entry name" value="EBDG/EBM"/>
</dbReference>
<dbReference type="SUPFAM" id="SSF49785">
    <property type="entry name" value="Galactose-binding domain-like"/>
    <property type="match status" value="1"/>
</dbReference>
<evidence type="ECO:0000313" key="2">
    <source>
        <dbReference type="EMBL" id="RXX19643.1"/>
    </source>
</evidence>
<name>A0A4V1QBC2_STROR</name>
<reference evidence="2 3" key="1">
    <citation type="submission" date="2018-05" db="EMBL/GenBank/DDBJ databases">
        <title>Streptococcus from otitis media.</title>
        <authorList>
            <person name="Wayes A.M."/>
            <person name="Jakubovics N.S."/>
        </authorList>
    </citation>
    <scope>NUCLEOTIDE SEQUENCE [LARGE SCALE GENOMIC DNA]</scope>
    <source>
        <strain evidence="2 3">NU43</strain>
    </source>
</reference>
<dbReference type="PANTHER" id="PTHR43536">
    <property type="entry name" value="MANNOSYLGLYCOPROTEIN ENDO-BETA-MANNOSIDASE"/>
    <property type="match status" value="1"/>
</dbReference>
<dbReference type="Gene3D" id="2.60.120.260">
    <property type="entry name" value="Galactose-binding domain-like"/>
    <property type="match status" value="1"/>
</dbReference>
<dbReference type="PANTHER" id="PTHR43536:SF1">
    <property type="entry name" value="MANNOSYLGLYCOPROTEIN ENDO-BETA-MANNOSIDASE"/>
    <property type="match status" value="1"/>
</dbReference>
<dbReference type="InterPro" id="IPR008979">
    <property type="entry name" value="Galactose-bd-like_sf"/>
</dbReference>
<feature type="non-terminal residue" evidence="2">
    <location>
        <position position="129"/>
    </location>
</feature>
<sequence>MMMFKNMSKLCIALAISASVCAAASTGSEPLVALAGDIAAIPGWHLQSTTKVSEEIHVLSAPGKDVSSWYRVGARGTVMAGLIENGVYNETDLFYSDTMESIADPSLFDAPWLYREEFTLNPSTGQYFT</sequence>
<organism evidence="2 3">
    <name type="scientific">Streptococcus oralis</name>
    <dbReference type="NCBI Taxonomy" id="1303"/>
    <lineage>
        <taxon>Bacteria</taxon>
        <taxon>Bacillati</taxon>
        <taxon>Bacillota</taxon>
        <taxon>Bacilli</taxon>
        <taxon>Lactobacillales</taxon>
        <taxon>Streptococcaceae</taxon>
        <taxon>Streptococcus</taxon>
    </lineage>
</organism>